<reference evidence="2" key="1">
    <citation type="submission" date="2016-06" db="EMBL/GenBank/DDBJ databases">
        <title>Parallel loss of symbiosis genes in relatives of nitrogen-fixing non-legume Parasponia.</title>
        <authorList>
            <person name="Van Velzen R."/>
            <person name="Holmer R."/>
            <person name="Bu F."/>
            <person name="Rutten L."/>
            <person name="Van Zeijl A."/>
            <person name="Liu W."/>
            <person name="Santuari L."/>
            <person name="Cao Q."/>
            <person name="Sharma T."/>
            <person name="Shen D."/>
            <person name="Roswanjaya Y."/>
            <person name="Wardhani T."/>
            <person name="Kalhor M.S."/>
            <person name="Jansen J."/>
            <person name="Van den Hoogen J."/>
            <person name="Gungor B."/>
            <person name="Hartog M."/>
            <person name="Hontelez J."/>
            <person name="Verver J."/>
            <person name="Yang W.-C."/>
            <person name="Schijlen E."/>
            <person name="Repin R."/>
            <person name="Schilthuizen M."/>
            <person name="Schranz E."/>
            <person name="Heidstra R."/>
            <person name="Miyata K."/>
            <person name="Fedorova E."/>
            <person name="Kohlen W."/>
            <person name="Bisseling T."/>
            <person name="Smit S."/>
            <person name="Geurts R."/>
        </authorList>
    </citation>
    <scope>NUCLEOTIDE SEQUENCE [LARGE SCALE GENOMIC DNA]</scope>
    <source>
        <strain evidence="2">cv. WU1-14</strain>
    </source>
</reference>
<sequence length="93" mass="10972">MSERDLKILSEWRLLPGLTKISLPFYEHCVTSKQHRLKFSTSSSRSKKVLDLVHSNVWQAPVMSLEGARYFVSFIDDHSRRCWMYLVKRKADV</sequence>
<gene>
    <name evidence="1" type="ORF">PanWU01x14_266700</name>
</gene>
<evidence type="ECO:0000313" key="1">
    <source>
        <dbReference type="EMBL" id="PON44435.1"/>
    </source>
</evidence>
<dbReference type="AlphaFoldDB" id="A0A2P5B6M0"/>
<dbReference type="InterPro" id="IPR039537">
    <property type="entry name" value="Retrotran_Ty1/copia-like"/>
</dbReference>
<dbReference type="PANTHER" id="PTHR42648:SF28">
    <property type="entry name" value="TRANSPOSON-ENCODED PROTEIN WITH RIBONUCLEASE H-LIKE AND RETROVIRUS ZINC FINGER-LIKE DOMAINS"/>
    <property type="match status" value="1"/>
</dbReference>
<organism evidence="1 2">
    <name type="scientific">Parasponia andersonii</name>
    <name type="common">Sponia andersonii</name>
    <dbReference type="NCBI Taxonomy" id="3476"/>
    <lineage>
        <taxon>Eukaryota</taxon>
        <taxon>Viridiplantae</taxon>
        <taxon>Streptophyta</taxon>
        <taxon>Embryophyta</taxon>
        <taxon>Tracheophyta</taxon>
        <taxon>Spermatophyta</taxon>
        <taxon>Magnoliopsida</taxon>
        <taxon>eudicotyledons</taxon>
        <taxon>Gunneridae</taxon>
        <taxon>Pentapetalae</taxon>
        <taxon>rosids</taxon>
        <taxon>fabids</taxon>
        <taxon>Rosales</taxon>
        <taxon>Cannabaceae</taxon>
        <taxon>Parasponia</taxon>
    </lineage>
</organism>
<dbReference type="GO" id="GO:0003676">
    <property type="term" value="F:nucleic acid binding"/>
    <property type="evidence" value="ECO:0007669"/>
    <property type="project" value="InterPro"/>
</dbReference>
<dbReference type="OrthoDB" id="1716261at2759"/>
<keyword evidence="2" id="KW-1185">Reference proteome</keyword>
<protein>
    <submittedName>
        <fullName evidence="1">Ribonuclease H-like domain containing protein</fullName>
    </submittedName>
</protein>
<dbReference type="Gene3D" id="3.30.420.10">
    <property type="entry name" value="Ribonuclease H-like superfamily/Ribonuclease H"/>
    <property type="match status" value="1"/>
</dbReference>
<evidence type="ECO:0000313" key="2">
    <source>
        <dbReference type="Proteomes" id="UP000237105"/>
    </source>
</evidence>
<dbReference type="SUPFAM" id="SSF53098">
    <property type="entry name" value="Ribonuclease H-like"/>
    <property type="match status" value="1"/>
</dbReference>
<dbReference type="InterPro" id="IPR036397">
    <property type="entry name" value="RNaseH_sf"/>
</dbReference>
<name>A0A2P5B6M0_PARAD</name>
<proteinExistence type="predicted"/>
<dbReference type="InterPro" id="IPR012337">
    <property type="entry name" value="RNaseH-like_sf"/>
</dbReference>
<dbReference type="EMBL" id="JXTB01000350">
    <property type="protein sequence ID" value="PON44435.1"/>
    <property type="molecule type" value="Genomic_DNA"/>
</dbReference>
<dbReference type="PANTHER" id="PTHR42648">
    <property type="entry name" value="TRANSPOSASE, PUTATIVE-RELATED"/>
    <property type="match status" value="1"/>
</dbReference>
<feature type="non-terminal residue" evidence="1">
    <location>
        <position position="93"/>
    </location>
</feature>
<comment type="caution">
    <text evidence="1">The sequence shown here is derived from an EMBL/GenBank/DDBJ whole genome shotgun (WGS) entry which is preliminary data.</text>
</comment>
<dbReference type="Proteomes" id="UP000237105">
    <property type="component" value="Unassembled WGS sequence"/>
</dbReference>
<accession>A0A2P5B6M0</accession>